<evidence type="ECO:0000313" key="3">
    <source>
        <dbReference type="Proteomes" id="UP000466442"/>
    </source>
</evidence>
<evidence type="ECO:0008006" key="4">
    <source>
        <dbReference type="Google" id="ProtNLM"/>
    </source>
</evidence>
<dbReference type="AlphaFoldDB" id="A0A8S9WYD0"/>
<comment type="caution">
    <text evidence="2">The sequence shown here is derived from an EMBL/GenBank/DDBJ whole genome shotgun (WGS) entry which is preliminary data.</text>
</comment>
<evidence type="ECO:0000256" key="1">
    <source>
        <dbReference type="SAM" id="SignalP"/>
    </source>
</evidence>
<dbReference type="Proteomes" id="UP000466442">
    <property type="component" value="Unassembled WGS sequence"/>
</dbReference>
<keyword evidence="3" id="KW-1185">Reference proteome</keyword>
<organism evidence="2 3">
    <name type="scientific">Apolygus lucorum</name>
    <name type="common">Small green plant bug</name>
    <name type="synonym">Lygocoris lucorum</name>
    <dbReference type="NCBI Taxonomy" id="248454"/>
    <lineage>
        <taxon>Eukaryota</taxon>
        <taxon>Metazoa</taxon>
        <taxon>Ecdysozoa</taxon>
        <taxon>Arthropoda</taxon>
        <taxon>Hexapoda</taxon>
        <taxon>Insecta</taxon>
        <taxon>Pterygota</taxon>
        <taxon>Neoptera</taxon>
        <taxon>Paraneoptera</taxon>
        <taxon>Hemiptera</taxon>
        <taxon>Heteroptera</taxon>
        <taxon>Panheteroptera</taxon>
        <taxon>Cimicomorpha</taxon>
        <taxon>Miridae</taxon>
        <taxon>Mirini</taxon>
        <taxon>Apolygus</taxon>
    </lineage>
</organism>
<name>A0A8S9WYD0_APOLU</name>
<proteinExistence type="predicted"/>
<gene>
    <name evidence="2" type="ORF">GE061_005691</name>
</gene>
<feature type="signal peptide" evidence="1">
    <location>
        <begin position="1"/>
        <end position="19"/>
    </location>
</feature>
<protein>
    <recommendedName>
        <fullName evidence="4">Peptidase S1 domain-containing protein</fullName>
    </recommendedName>
</protein>
<dbReference type="EMBL" id="WIXP02000013">
    <property type="protein sequence ID" value="KAF6201244.1"/>
    <property type="molecule type" value="Genomic_DNA"/>
</dbReference>
<dbReference type="SUPFAM" id="SSF50494">
    <property type="entry name" value="Trypsin-like serine proteases"/>
    <property type="match status" value="1"/>
</dbReference>
<reference evidence="2" key="1">
    <citation type="journal article" date="2021" name="Mol. Ecol. Resour.">
        <title>Apolygus lucorum genome provides insights into omnivorousness and mesophyll feeding.</title>
        <authorList>
            <person name="Liu Y."/>
            <person name="Liu H."/>
            <person name="Wang H."/>
            <person name="Huang T."/>
            <person name="Liu B."/>
            <person name="Yang B."/>
            <person name="Yin L."/>
            <person name="Li B."/>
            <person name="Zhang Y."/>
            <person name="Zhang S."/>
            <person name="Jiang F."/>
            <person name="Zhang X."/>
            <person name="Ren Y."/>
            <person name="Wang B."/>
            <person name="Wang S."/>
            <person name="Lu Y."/>
            <person name="Wu K."/>
            <person name="Fan W."/>
            <person name="Wang G."/>
        </authorList>
    </citation>
    <scope>NUCLEOTIDE SEQUENCE</scope>
    <source>
        <strain evidence="2">12Hb</strain>
    </source>
</reference>
<dbReference type="InterPro" id="IPR009003">
    <property type="entry name" value="Peptidase_S1_PA"/>
</dbReference>
<keyword evidence="1" id="KW-0732">Signal</keyword>
<accession>A0A8S9WYD0</accession>
<feature type="chain" id="PRO_5035820590" description="Peptidase S1 domain-containing protein" evidence="1">
    <location>
        <begin position="20"/>
        <end position="618"/>
    </location>
</feature>
<sequence length="618" mass="70443">MFRTFWVLSHLLALPFCLSWNIDRYEPALSLILKGQDLDQEYDEDQAITFGQIFEPTEFTKTVKKQVETFDRSPAGETEFTTILFGYEEGAREMGAQPSHLIQTRGRCGGVLLTTNTVMTVCACLASYLNWMKTTQGQGPFVPLKGIQEHDILTKDIYVWYGDNVFKPWLHDFRIKLSNDPKKQIMNNGWCIEAFEKCVEKNAFCVRGNPALVRFDLPHNFLPQTLLPWPPASIVYANNSGMWNVGSPLGYKEYLKAYHYSWFLKSTDDNRLEYYDEFGNWLDIPLQLVYLNMTLVDQSKCFPDDSCLDPKLRHCDDKYNMRPTITCFQGHPDPELCEGLEGSPVYGANFELHGLAMKIYPCGKETGNKEKHSRMEVMSIDRKMADYIETLIPDLVDTSQEEWEPEHLAREQSDYKIYEMPKYKFEIVEVVPHSKTAIVTPFWFCNVLILALNYFKPEKRQPQAVSGRKAAGKVQELDREVRSAVRSWLRFLPGVPSAYIQAPVKSGGLGIVSLSACIPSLSSWEVARVAAGLDFVRQQLATELHHLLQNPVRLPSSLLPCMSQWMVKNSDSAPKALSHLNGWIGLWRALEPATTGTSMLSVWQHCQQRYGVQGVVVG</sequence>
<evidence type="ECO:0000313" key="2">
    <source>
        <dbReference type="EMBL" id="KAF6201244.1"/>
    </source>
</evidence>